<dbReference type="PANTHER" id="PTHR45398">
    <property type="match status" value="1"/>
</dbReference>
<dbReference type="InterPro" id="IPR042099">
    <property type="entry name" value="ANL_N_sf"/>
</dbReference>
<name>A0A3A1YGV3_9GAMM</name>
<dbReference type="Gene3D" id="3.40.50.12780">
    <property type="entry name" value="N-terminal domain of ligase-like"/>
    <property type="match status" value="1"/>
</dbReference>
<comment type="caution">
    <text evidence="2">The sequence shown here is derived from an EMBL/GenBank/DDBJ whole genome shotgun (WGS) entry which is preliminary data.</text>
</comment>
<evidence type="ECO:0000259" key="1">
    <source>
        <dbReference type="Pfam" id="PF00501"/>
    </source>
</evidence>
<dbReference type="OrthoDB" id="9787658at2"/>
<evidence type="ECO:0000313" key="3">
    <source>
        <dbReference type="Proteomes" id="UP000265964"/>
    </source>
</evidence>
<dbReference type="AlphaFoldDB" id="A0A3A1YGV3"/>
<organism evidence="2 3">
    <name type="scientific">Psittacicella gerlachiana</name>
    <dbReference type="NCBI Taxonomy" id="2028574"/>
    <lineage>
        <taxon>Bacteria</taxon>
        <taxon>Pseudomonadati</taxon>
        <taxon>Pseudomonadota</taxon>
        <taxon>Gammaproteobacteria</taxon>
        <taxon>Pasteurellales</taxon>
        <taxon>Psittacicellaceae</taxon>
        <taxon>Psittacicella</taxon>
    </lineage>
</organism>
<dbReference type="InterPro" id="IPR000873">
    <property type="entry name" value="AMP-dep_synth/lig_dom"/>
</dbReference>
<dbReference type="RefSeq" id="WP_119534339.1">
    <property type="nucleotide sequence ID" value="NZ_NRJF01000053.1"/>
</dbReference>
<dbReference type="InterPro" id="IPR045851">
    <property type="entry name" value="AMP-bd_C_sf"/>
</dbReference>
<dbReference type="PANTHER" id="PTHR45398:SF1">
    <property type="entry name" value="ENZYME, PUTATIVE (JCVI)-RELATED"/>
    <property type="match status" value="1"/>
</dbReference>
<feature type="domain" description="AMP-dependent synthetase/ligase" evidence="1">
    <location>
        <begin position="19"/>
        <end position="277"/>
    </location>
</feature>
<dbReference type="Proteomes" id="UP000265964">
    <property type="component" value="Unassembled WGS sequence"/>
</dbReference>
<proteinExistence type="predicted"/>
<accession>A0A3A1YGV3</accession>
<keyword evidence="3" id="KW-1185">Reference proteome</keyword>
<gene>
    <name evidence="2" type="ORF">CKF59_02130</name>
</gene>
<dbReference type="Gene3D" id="3.30.300.30">
    <property type="match status" value="1"/>
</dbReference>
<dbReference type="Pfam" id="PF00501">
    <property type="entry name" value="AMP-binding"/>
    <property type="match status" value="1"/>
</dbReference>
<protein>
    <recommendedName>
        <fullName evidence="1">AMP-dependent synthetase/ligase domain-containing protein</fullName>
    </recommendedName>
</protein>
<dbReference type="SUPFAM" id="SSF56801">
    <property type="entry name" value="Acetyl-CoA synthetase-like"/>
    <property type="match status" value="1"/>
</dbReference>
<dbReference type="EMBL" id="NRJF01000053">
    <property type="protein sequence ID" value="RIY36831.1"/>
    <property type="molecule type" value="Genomic_DNA"/>
</dbReference>
<sequence>MNLPYSELITLAPSWSKQDFANKAKQISQQLTQEQHTCVALWFNDASAFACTLLACLEAQVEVLLPPDFQENNQLWLKNNCSLLLSDQLQQANLPLASFSTYGQEQQVGKVQLRDFLDFENQTAIYIKTSGSSGNEPKLIKKTAQQMWREAQALAQTLPWQQKMQVLGSVSVQHLYGLTFRVFFPLYQDWLLGREQLVYSEYLIAASKEQLPSLWITSPTLLKNLLLPNPQLKETKVQGIISSGGKLPADTANNLRSYLDFPLCEIYGSSETGIIAWRLNYLAWQAFPQVEYGVNAQQALWVKSPWLSNLEQTMDEVKLTPQGFDLLGRLDRIVKINDKRVSLELMGEQLLQSPLVSDCYITQHPQYSRLVAIVVLSPLGQELLAQHKRVDLIKQLKNQLFLHQEKSVLPRYWRFCQQIPRNQQHKIDQQQIKAICLASH</sequence>
<evidence type="ECO:0000313" key="2">
    <source>
        <dbReference type="EMBL" id="RIY36831.1"/>
    </source>
</evidence>
<reference evidence="2 3" key="1">
    <citation type="submission" date="2017-08" db="EMBL/GenBank/DDBJ databases">
        <title>Reclassification of Bisgaard taxon 37 and 44.</title>
        <authorList>
            <person name="Christensen H."/>
        </authorList>
    </citation>
    <scope>NUCLEOTIDE SEQUENCE [LARGE SCALE GENOMIC DNA]</scope>
    <source>
        <strain evidence="2 3">EEAB3T1</strain>
    </source>
</reference>